<comment type="caution">
    <text evidence="1">The sequence shown here is derived from an EMBL/GenBank/DDBJ whole genome shotgun (WGS) entry which is preliminary data.</text>
</comment>
<proteinExistence type="predicted"/>
<dbReference type="EMBL" id="WMEU01000001">
    <property type="protein sequence ID" value="MYL52482.1"/>
    <property type="molecule type" value="Genomic_DNA"/>
</dbReference>
<sequence length="157" mass="17679">MGLTMKEGIDPNVFKEKLSSLPSTFLYGKKSILTKVLPLPNRKEHSYCYGKLPIGKLPDDIPQNVVQATKYDIDSLLTFYDGKNIQLEMEELLPSLIEKGLVFIVKDGQHLISSALAHTTENFCLIGAVYTNPNYQDQRLAYYSVLALTQHLHRHGA</sequence>
<reference evidence="1" key="1">
    <citation type="submission" date="2019-11" db="EMBL/GenBank/DDBJ databases">
        <title>Genome sequences of 17 halophilic strains isolated from different environments.</title>
        <authorList>
            <person name="Furrow R.E."/>
        </authorList>
    </citation>
    <scope>NUCLEOTIDE SEQUENCE</scope>
    <source>
        <strain evidence="1">22510_22_Filter</strain>
    </source>
</reference>
<name>A0ACC7VCG8_9BACI</name>
<accession>A0ACC7VCG8</accession>
<keyword evidence="2" id="KW-1185">Reference proteome</keyword>
<protein>
    <submittedName>
        <fullName evidence="1">Uncharacterized protein</fullName>
    </submittedName>
</protein>
<evidence type="ECO:0000313" key="1">
    <source>
        <dbReference type="EMBL" id="MYL52482.1"/>
    </source>
</evidence>
<gene>
    <name evidence="1" type="ORF">GLW08_03915</name>
</gene>
<dbReference type="Proteomes" id="UP000466692">
    <property type="component" value="Unassembled WGS sequence"/>
</dbReference>
<evidence type="ECO:0000313" key="2">
    <source>
        <dbReference type="Proteomes" id="UP000466692"/>
    </source>
</evidence>
<organism evidence="1 2">
    <name type="scientific">Pontibacillus yanchengensis</name>
    <dbReference type="NCBI Taxonomy" id="462910"/>
    <lineage>
        <taxon>Bacteria</taxon>
        <taxon>Bacillati</taxon>
        <taxon>Bacillota</taxon>
        <taxon>Bacilli</taxon>
        <taxon>Bacillales</taxon>
        <taxon>Bacillaceae</taxon>
        <taxon>Pontibacillus</taxon>
    </lineage>
</organism>